<dbReference type="PANTHER" id="PTHR39217">
    <property type="match status" value="1"/>
</dbReference>
<organism evidence="2 3">
    <name type="scientific">Chitinophaga defluvii</name>
    <dbReference type="NCBI Taxonomy" id="3163343"/>
    <lineage>
        <taxon>Bacteria</taxon>
        <taxon>Pseudomonadati</taxon>
        <taxon>Bacteroidota</taxon>
        <taxon>Chitinophagia</taxon>
        <taxon>Chitinophagales</taxon>
        <taxon>Chitinophagaceae</taxon>
        <taxon>Chitinophaga</taxon>
    </lineage>
</organism>
<dbReference type="RefSeq" id="WP_354663010.1">
    <property type="nucleotide sequence ID" value="NZ_JBEXAC010000002.1"/>
</dbReference>
<dbReference type="SUPFAM" id="SSF56059">
    <property type="entry name" value="Glutathione synthetase ATP-binding domain-like"/>
    <property type="match status" value="1"/>
</dbReference>
<proteinExistence type="predicted"/>
<dbReference type="Proteomes" id="UP001549749">
    <property type="component" value="Unassembled WGS sequence"/>
</dbReference>
<dbReference type="InterPro" id="IPR004218">
    <property type="entry name" value="GSHS_ATP-bd"/>
</dbReference>
<evidence type="ECO:0000313" key="3">
    <source>
        <dbReference type="Proteomes" id="UP001549749"/>
    </source>
</evidence>
<protein>
    <recommendedName>
        <fullName evidence="1">Prokaryotic glutathione synthetase ATP-binding domain-containing protein</fullName>
    </recommendedName>
</protein>
<name>A0ABV2TBS4_9BACT</name>
<dbReference type="InterPro" id="IPR053191">
    <property type="entry name" value="DcsG_Biosynth_Enzyme"/>
</dbReference>
<comment type="caution">
    <text evidence="2">The sequence shown here is derived from an EMBL/GenBank/DDBJ whole genome shotgun (WGS) entry which is preliminary data.</text>
</comment>
<evidence type="ECO:0000259" key="1">
    <source>
        <dbReference type="Pfam" id="PF02955"/>
    </source>
</evidence>
<dbReference type="PANTHER" id="PTHR39217:SF1">
    <property type="entry name" value="GLUTATHIONE SYNTHETASE"/>
    <property type="match status" value="1"/>
</dbReference>
<dbReference type="Pfam" id="PF02955">
    <property type="entry name" value="GSH-S_ATP"/>
    <property type="match status" value="1"/>
</dbReference>
<reference evidence="2 3" key="1">
    <citation type="submission" date="2024-06" db="EMBL/GenBank/DDBJ databases">
        <title>Chitinophaga defluvii sp. nov., isolated from municipal sewage.</title>
        <authorList>
            <person name="Zhang L."/>
        </authorList>
    </citation>
    <scope>NUCLEOTIDE SEQUENCE [LARGE SCALE GENOMIC DNA]</scope>
    <source>
        <strain evidence="2 3">H8</strain>
    </source>
</reference>
<keyword evidence="3" id="KW-1185">Reference proteome</keyword>
<gene>
    <name evidence="2" type="ORF">ABR189_23875</name>
</gene>
<sequence>MKIAYICYEVQERYVVGTTGDEDTELLQFLQGKGLDIHREIWTDQTVNWQQYELAILKSPWDYIDKIDAFYSWLQVLESYQIRLLNPAGIVKWNSDKHYLKDIAAAGLPVTPTAFLERGTTVALSPFFDQFNTNRLIVKPCVSGGSKNTFAITRPQVADLQPKIQTLVQTESFLVQPFIPEIETAGEWSLLFFNGKFSHSLLKKPKAGDFKVQHYLGGSIHPQEATAQQITSAVAFVTAFAKDCLYARVDGVMVDGQFLLMELELIEPLLYLFTHPESYQDYFEALVSLM</sequence>
<feature type="domain" description="Prokaryotic glutathione synthetase ATP-binding" evidence="1">
    <location>
        <begin position="127"/>
        <end position="241"/>
    </location>
</feature>
<dbReference type="EMBL" id="JBEXAC010000002">
    <property type="protein sequence ID" value="MET7000451.1"/>
    <property type="molecule type" value="Genomic_DNA"/>
</dbReference>
<accession>A0ABV2TBS4</accession>
<evidence type="ECO:0000313" key="2">
    <source>
        <dbReference type="EMBL" id="MET7000451.1"/>
    </source>
</evidence>